<evidence type="ECO:0000313" key="7">
    <source>
        <dbReference type="EMBL" id="KAG2492855.1"/>
    </source>
</evidence>
<protein>
    <recommendedName>
        <fullName evidence="4">Tubulin--tyrosine ligase-like protein 5</fullName>
    </recommendedName>
</protein>
<dbReference type="PANTHER" id="PTHR12241">
    <property type="entry name" value="TUBULIN POLYGLUTAMYLASE"/>
    <property type="match status" value="1"/>
</dbReference>
<dbReference type="Gene3D" id="3.30.470.20">
    <property type="entry name" value="ATP-grasp fold, B domain"/>
    <property type="match status" value="1"/>
</dbReference>
<name>A0A835XZG7_9CHLO</name>
<evidence type="ECO:0000256" key="5">
    <source>
        <dbReference type="ARBA" id="ARBA00049274"/>
    </source>
</evidence>
<dbReference type="OrthoDB" id="202825at2759"/>
<dbReference type="InterPro" id="IPR004344">
    <property type="entry name" value="TTL/TTLL_fam"/>
</dbReference>
<evidence type="ECO:0000256" key="3">
    <source>
        <dbReference type="ARBA" id="ARBA00022840"/>
    </source>
</evidence>
<gene>
    <name evidence="7" type="ORF">HYH03_009009</name>
</gene>
<organism evidence="7 8">
    <name type="scientific">Edaphochlamys debaryana</name>
    <dbReference type="NCBI Taxonomy" id="47281"/>
    <lineage>
        <taxon>Eukaryota</taxon>
        <taxon>Viridiplantae</taxon>
        <taxon>Chlorophyta</taxon>
        <taxon>core chlorophytes</taxon>
        <taxon>Chlorophyceae</taxon>
        <taxon>CS clade</taxon>
        <taxon>Chlamydomonadales</taxon>
        <taxon>Chlamydomonadales incertae sedis</taxon>
        <taxon>Edaphochlamys</taxon>
    </lineage>
</organism>
<keyword evidence="2" id="KW-0547">Nucleotide-binding</keyword>
<feature type="region of interest" description="Disordered" evidence="6">
    <location>
        <begin position="1"/>
        <end position="35"/>
    </location>
</feature>
<evidence type="ECO:0000256" key="1">
    <source>
        <dbReference type="ARBA" id="ARBA00022598"/>
    </source>
</evidence>
<evidence type="ECO:0000313" key="8">
    <source>
        <dbReference type="Proteomes" id="UP000612055"/>
    </source>
</evidence>
<dbReference type="GO" id="GO:0070740">
    <property type="term" value="F:tubulin-glutamic acid ligase activity"/>
    <property type="evidence" value="ECO:0007669"/>
    <property type="project" value="TreeGrafter"/>
</dbReference>
<comment type="catalytic activity">
    <reaction evidence="5">
        <text>L-glutamyl-[protein] + L-glutamate + ATP = gamma-L-glutamyl-L-glutamyl-[protein] + ADP + phosphate + H(+)</text>
        <dbReference type="Rhea" id="RHEA:60144"/>
        <dbReference type="Rhea" id="RHEA-COMP:10208"/>
        <dbReference type="Rhea" id="RHEA-COMP:15517"/>
        <dbReference type="ChEBI" id="CHEBI:15378"/>
        <dbReference type="ChEBI" id="CHEBI:29973"/>
        <dbReference type="ChEBI" id="CHEBI:29985"/>
        <dbReference type="ChEBI" id="CHEBI:30616"/>
        <dbReference type="ChEBI" id="CHEBI:43474"/>
        <dbReference type="ChEBI" id="CHEBI:143622"/>
        <dbReference type="ChEBI" id="CHEBI:456216"/>
    </reaction>
    <physiologicalReaction direction="left-to-right" evidence="5">
        <dbReference type="Rhea" id="RHEA:60145"/>
    </physiologicalReaction>
</comment>
<dbReference type="Pfam" id="PF03133">
    <property type="entry name" value="TTL"/>
    <property type="match status" value="1"/>
</dbReference>
<feature type="compositionally biased region" description="Gly residues" evidence="6">
    <location>
        <begin position="1"/>
        <end position="13"/>
    </location>
</feature>
<reference evidence="7" key="1">
    <citation type="journal article" date="2020" name="bioRxiv">
        <title>Comparative genomics of Chlamydomonas.</title>
        <authorList>
            <person name="Craig R.J."/>
            <person name="Hasan A.R."/>
            <person name="Ness R.W."/>
            <person name="Keightley P.D."/>
        </authorList>
    </citation>
    <scope>NUCLEOTIDE SEQUENCE</scope>
    <source>
        <strain evidence="7">CCAP 11/70</strain>
    </source>
</reference>
<dbReference type="GO" id="GO:0000226">
    <property type="term" value="P:microtubule cytoskeleton organization"/>
    <property type="evidence" value="ECO:0007669"/>
    <property type="project" value="TreeGrafter"/>
</dbReference>
<evidence type="ECO:0000256" key="2">
    <source>
        <dbReference type="ARBA" id="ARBA00022741"/>
    </source>
</evidence>
<dbReference type="Proteomes" id="UP000612055">
    <property type="component" value="Unassembled WGS sequence"/>
</dbReference>
<dbReference type="AlphaFoldDB" id="A0A835XZG7"/>
<accession>A0A835XZG7</accession>
<dbReference type="GO" id="GO:0015631">
    <property type="term" value="F:tubulin binding"/>
    <property type="evidence" value="ECO:0007669"/>
    <property type="project" value="TreeGrafter"/>
</dbReference>
<dbReference type="GO" id="GO:0005524">
    <property type="term" value="F:ATP binding"/>
    <property type="evidence" value="ECO:0007669"/>
    <property type="project" value="UniProtKB-KW"/>
</dbReference>
<sequence>MADAAGGTGGPSGPDGEEPSSSGRTLAPRPPPGSGRGRRFRFWIDYQAFSGVGSAELIEKALLGVGGVKAGGPPKTDASGAKRDDGVLGYMHMDAWDLLWSVTAKAALAADLLRPGQLLAIVPGLLAVSRKTTLVRSLRDTFGEAAWGIVPRSFKLPDELDEWGSWVADNPGRDTGLWMLKNNKQRGTGLRLVRTAEAFTACFETVGRPDLPPGVRLYRWYLAQQYITRPMLIDGRKFGVRVWVLVPDVAPLRLYIHGRGLVLFSAHKYDAELLSTDAPGPDGSAGPAPGHVTNFAQNEDADVWSLAQLAAHMGGAAFGKLWGGMCRAAAAAFASALPRCAEVMANVRPPAHSCFQFFGLDFLVEEGGRPWLLEVNATPSMKVAHADPGTEALIRAQKWPAVRDMVTLLGIGPERFQEAVAGGRTPDRSSPAYAEEELRRRGGYVPLLHLLPHPAQSSTPEAAAAIGLLRPLPWTKQDRALRDWTRASRDYQAAAGEVAALGA</sequence>
<proteinExistence type="predicted"/>
<keyword evidence="8" id="KW-1185">Reference proteome</keyword>
<evidence type="ECO:0000256" key="4">
    <source>
        <dbReference type="ARBA" id="ARBA00041448"/>
    </source>
</evidence>
<dbReference type="SUPFAM" id="SSF56059">
    <property type="entry name" value="Glutathione synthetase ATP-binding domain-like"/>
    <property type="match status" value="1"/>
</dbReference>
<comment type="caution">
    <text evidence="7">The sequence shown here is derived from an EMBL/GenBank/DDBJ whole genome shotgun (WGS) entry which is preliminary data.</text>
</comment>
<dbReference type="PROSITE" id="PS51221">
    <property type="entry name" value="TTL"/>
    <property type="match status" value="1"/>
</dbReference>
<keyword evidence="3" id="KW-0067">ATP-binding</keyword>
<dbReference type="PANTHER" id="PTHR12241:SF145">
    <property type="entry name" value="TUBULIN POLYGLUTAMYLASE TTLL5"/>
    <property type="match status" value="1"/>
</dbReference>
<dbReference type="GO" id="GO:0036064">
    <property type="term" value="C:ciliary basal body"/>
    <property type="evidence" value="ECO:0007669"/>
    <property type="project" value="TreeGrafter"/>
</dbReference>
<evidence type="ECO:0000256" key="6">
    <source>
        <dbReference type="SAM" id="MobiDB-lite"/>
    </source>
</evidence>
<keyword evidence="1" id="KW-0436">Ligase</keyword>
<dbReference type="EMBL" id="JAEHOE010000042">
    <property type="protein sequence ID" value="KAG2492855.1"/>
    <property type="molecule type" value="Genomic_DNA"/>
</dbReference>